<keyword evidence="4 5" id="KW-0274">FAD</keyword>
<keyword evidence="5" id="KW-0560">Oxidoreductase</keyword>
<dbReference type="Proteomes" id="UP000027936">
    <property type="component" value="Unassembled WGS sequence"/>
</dbReference>
<comment type="similarity">
    <text evidence="2 5">Belongs to the acyl-CoA dehydrogenase family.</text>
</comment>
<keyword evidence="3 5" id="KW-0285">Flavoprotein</keyword>
<comment type="caution">
    <text evidence="9">The sequence shown here is derived from an EMBL/GenBank/DDBJ whole genome shotgun (WGS) entry which is preliminary data.</text>
</comment>
<dbReference type="CDD" id="cd00567">
    <property type="entry name" value="ACAD"/>
    <property type="match status" value="1"/>
</dbReference>
<evidence type="ECO:0000259" key="7">
    <source>
        <dbReference type="Pfam" id="PF02770"/>
    </source>
</evidence>
<evidence type="ECO:0000259" key="8">
    <source>
        <dbReference type="Pfam" id="PF02771"/>
    </source>
</evidence>
<evidence type="ECO:0000256" key="5">
    <source>
        <dbReference type="RuleBase" id="RU362125"/>
    </source>
</evidence>
<dbReference type="PATRIC" id="fig|1348973.3.peg.1762"/>
<evidence type="ECO:0000313" key="9">
    <source>
        <dbReference type="EMBL" id="KEF38985.1"/>
    </source>
</evidence>
<reference evidence="9 10" key="1">
    <citation type="submission" date="2014-04" db="EMBL/GenBank/DDBJ databases">
        <title>Draft genome sequence of Bacillus azotoformans MEV2011, a (co-) denitrifying strain unable to grow in the presence of oxygen.</title>
        <authorList>
            <person name="Nielsen M."/>
            <person name="Schreiber L."/>
            <person name="Finster K."/>
            <person name="Schramm A."/>
        </authorList>
    </citation>
    <scope>NUCLEOTIDE SEQUENCE [LARGE SCALE GENOMIC DNA]</scope>
    <source>
        <strain evidence="9 10">MEV2011</strain>
    </source>
</reference>
<evidence type="ECO:0000256" key="3">
    <source>
        <dbReference type="ARBA" id="ARBA00022630"/>
    </source>
</evidence>
<dbReference type="Gene3D" id="2.40.110.10">
    <property type="entry name" value="Butyryl-CoA Dehydrogenase, subunit A, domain 2"/>
    <property type="match status" value="1"/>
</dbReference>
<dbReference type="PIRSF" id="PIRSF016578">
    <property type="entry name" value="HsaA"/>
    <property type="match status" value="1"/>
</dbReference>
<dbReference type="RefSeq" id="WP_035195017.1">
    <property type="nucleotide sequence ID" value="NZ_JJRY01000005.1"/>
</dbReference>
<dbReference type="InterPro" id="IPR006091">
    <property type="entry name" value="Acyl-CoA_Oxase/DH_mid-dom"/>
</dbReference>
<dbReference type="InterPro" id="IPR009075">
    <property type="entry name" value="AcylCo_DH/oxidase_C"/>
</dbReference>
<comment type="cofactor">
    <cofactor evidence="1 5">
        <name>FAD</name>
        <dbReference type="ChEBI" id="CHEBI:57692"/>
    </cofactor>
</comment>
<dbReference type="InterPro" id="IPR036250">
    <property type="entry name" value="AcylCo_DH-like_C"/>
</dbReference>
<dbReference type="PANTHER" id="PTHR43884">
    <property type="entry name" value="ACYL-COA DEHYDROGENASE"/>
    <property type="match status" value="1"/>
</dbReference>
<dbReference type="SUPFAM" id="SSF56645">
    <property type="entry name" value="Acyl-CoA dehydrogenase NM domain-like"/>
    <property type="match status" value="1"/>
</dbReference>
<evidence type="ECO:0000256" key="2">
    <source>
        <dbReference type="ARBA" id="ARBA00009347"/>
    </source>
</evidence>
<dbReference type="Gene3D" id="1.10.540.10">
    <property type="entry name" value="Acyl-CoA dehydrogenase/oxidase, N-terminal domain"/>
    <property type="match status" value="1"/>
</dbReference>
<feature type="domain" description="Acyl-CoA oxidase/dehydrogenase middle" evidence="7">
    <location>
        <begin position="124"/>
        <end position="222"/>
    </location>
</feature>
<dbReference type="PANTHER" id="PTHR43884:SF12">
    <property type="entry name" value="ISOVALERYL-COA DEHYDROGENASE, MITOCHONDRIAL-RELATED"/>
    <property type="match status" value="1"/>
</dbReference>
<dbReference type="EMBL" id="JJRY01000005">
    <property type="protein sequence ID" value="KEF38985.1"/>
    <property type="molecule type" value="Genomic_DNA"/>
</dbReference>
<evidence type="ECO:0000256" key="4">
    <source>
        <dbReference type="ARBA" id="ARBA00022827"/>
    </source>
</evidence>
<dbReference type="Pfam" id="PF02770">
    <property type="entry name" value="Acyl-CoA_dh_M"/>
    <property type="match status" value="1"/>
</dbReference>
<evidence type="ECO:0000313" key="10">
    <source>
        <dbReference type="Proteomes" id="UP000027936"/>
    </source>
</evidence>
<dbReference type="SUPFAM" id="SSF47203">
    <property type="entry name" value="Acyl-CoA dehydrogenase C-terminal domain-like"/>
    <property type="match status" value="1"/>
</dbReference>
<dbReference type="OrthoDB" id="9802447at2"/>
<dbReference type="GO" id="GO:0050660">
    <property type="term" value="F:flavin adenine dinucleotide binding"/>
    <property type="evidence" value="ECO:0007669"/>
    <property type="project" value="InterPro"/>
</dbReference>
<dbReference type="InterPro" id="IPR009100">
    <property type="entry name" value="AcylCoA_DH/oxidase_NM_dom_sf"/>
</dbReference>
<dbReference type="Pfam" id="PF00441">
    <property type="entry name" value="Acyl-CoA_dh_1"/>
    <property type="match status" value="1"/>
</dbReference>
<sequence length="413" mass="45453">MSINFELTAEQKKWKELCKELAQDFALRADEHDRNRTSPVENYQKLYEAGLFGLTIPKKYGGLGSGFLGYTIAIEELAQGCAATAMSWNMHAAGTAAIMENPDIPEDKKQEIADLVIKEGKLICQSVSEPTSSSLIGQSYTPSLIAKKVDGGYILNGKKAFASMFEASDYVYIFAHPEESSNPQSSIGFFISTKSEGINVIDVWDTLGMRATRSNTVEYNDVFVPENAVLHKTEAFLESFIFKNAAWAFGTFASMYYGIGRGIANWVKETLTTRKPKGYAQPMAYHPAMRLRAGEIFSEMEAARLMVYYAAWTHDTKGPGPETYAACLRAKYIMMQAVSATVRSASIACGAHGLVKGLPFERMVRDAFTAPIMPPNEDAVLDQIAVIDLGLNPEDLPAFLKEEICNAEPAEIS</sequence>
<dbReference type="InterPro" id="IPR046373">
    <property type="entry name" value="Acyl-CoA_Oxase/DH_mid-dom_sf"/>
</dbReference>
<name>A0A072P0F6_SCHAZ</name>
<dbReference type="InterPro" id="IPR013786">
    <property type="entry name" value="AcylCoA_DH/ox_N"/>
</dbReference>
<dbReference type="GO" id="GO:0003995">
    <property type="term" value="F:acyl-CoA dehydrogenase activity"/>
    <property type="evidence" value="ECO:0007669"/>
    <property type="project" value="TreeGrafter"/>
</dbReference>
<feature type="domain" description="Acyl-CoA dehydrogenase/oxidase N-terminal" evidence="8">
    <location>
        <begin position="8"/>
        <end position="99"/>
    </location>
</feature>
<protein>
    <submittedName>
        <fullName evidence="9">Acyl-CoA dehydrogenase</fullName>
    </submittedName>
</protein>
<gene>
    <name evidence="9" type="ORF">M670_01802</name>
</gene>
<proteinExistence type="inferred from homology"/>
<feature type="domain" description="Acyl-CoA dehydrogenase/oxidase C-terminal" evidence="6">
    <location>
        <begin position="255"/>
        <end position="373"/>
    </location>
</feature>
<dbReference type="AlphaFoldDB" id="A0A072P0F6"/>
<dbReference type="Pfam" id="PF02771">
    <property type="entry name" value="Acyl-CoA_dh_N"/>
    <property type="match status" value="1"/>
</dbReference>
<evidence type="ECO:0000256" key="1">
    <source>
        <dbReference type="ARBA" id="ARBA00001974"/>
    </source>
</evidence>
<dbReference type="Gene3D" id="1.20.140.10">
    <property type="entry name" value="Butyryl-CoA Dehydrogenase, subunit A, domain 3"/>
    <property type="match status" value="1"/>
</dbReference>
<dbReference type="InterPro" id="IPR037069">
    <property type="entry name" value="AcylCoA_DH/ox_N_sf"/>
</dbReference>
<evidence type="ECO:0000259" key="6">
    <source>
        <dbReference type="Pfam" id="PF00441"/>
    </source>
</evidence>
<accession>A0A072P0F6</accession>
<organism evidence="9 10">
    <name type="scientific">Schinkia azotoformans MEV2011</name>
    <dbReference type="NCBI Taxonomy" id="1348973"/>
    <lineage>
        <taxon>Bacteria</taxon>
        <taxon>Bacillati</taxon>
        <taxon>Bacillota</taxon>
        <taxon>Bacilli</taxon>
        <taxon>Bacillales</taxon>
        <taxon>Bacillaceae</taxon>
        <taxon>Calidifontibacillus/Schinkia group</taxon>
        <taxon>Schinkia</taxon>
    </lineage>
</organism>